<name>A0A1T4JVW6_9LACT</name>
<reference evidence="2" key="1">
    <citation type="submission" date="2017-02" db="EMBL/GenBank/DDBJ databases">
        <authorList>
            <person name="Varghese N."/>
            <person name="Submissions S."/>
        </authorList>
    </citation>
    <scope>NUCLEOTIDE SEQUENCE [LARGE SCALE GENOMIC DNA]</scope>
    <source>
        <strain evidence="2">DSM 15739</strain>
    </source>
</reference>
<sequence length="54" mass="6422">MWDENLLEPLANVLKDYPLRQLLTVLKELDQKQQDRIEQLKGELDGKAWSPSEW</sequence>
<dbReference type="EMBL" id="FUWO01000002">
    <property type="protein sequence ID" value="SJZ34195.1"/>
    <property type="molecule type" value="Genomic_DNA"/>
</dbReference>
<dbReference type="OrthoDB" id="2918624at2"/>
<dbReference type="RefSeq" id="WP_159443829.1">
    <property type="nucleotide sequence ID" value="NZ_FUWO01000002.1"/>
</dbReference>
<proteinExistence type="predicted"/>
<evidence type="ECO:0000313" key="2">
    <source>
        <dbReference type="Proteomes" id="UP000189941"/>
    </source>
</evidence>
<gene>
    <name evidence="1" type="ORF">SAMN02746011_00429</name>
</gene>
<organism evidence="1 2">
    <name type="scientific">Globicatella sulfidifaciens DSM 15739</name>
    <dbReference type="NCBI Taxonomy" id="1121925"/>
    <lineage>
        <taxon>Bacteria</taxon>
        <taxon>Bacillati</taxon>
        <taxon>Bacillota</taxon>
        <taxon>Bacilli</taxon>
        <taxon>Lactobacillales</taxon>
        <taxon>Aerococcaceae</taxon>
        <taxon>Globicatella</taxon>
    </lineage>
</organism>
<evidence type="ECO:0000313" key="1">
    <source>
        <dbReference type="EMBL" id="SJZ34195.1"/>
    </source>
</evidence>
<accession>A0A1T4JVW6</accession>
<dbReference type="Proteomes" id="UP000189941">
    <property type="component" value="Unassembled WGS sequence"/>
</dbReference>
<protein>
    <submittedName>
        <fullName evidence="1">Uncharacterized protein</fullName>
    </submittedName>
</protein>
<dbReference type="AlphaFoldDB" id="A0A1T4JVW6"/>
<keyword evidence="2" id="KW-1185">Reference proteome</keyword>
<dbReference type="STRING" id="1121925.SAMN02746011_00429"/>